<reference evidence="2 3" key="1">
    <citation type="submission" date="2016-11" db="UniProtKB">
        <authorList>
            <consortium name="WormBaseParasite"/>
        </authorList>
    </citation>
    <scope>IDENTIFICATION</scope>
</reference>
<accession>A0A1I8GSY1</accession>
<dbReference type="WBParaSite" id="maker-uti_cns_0046674-snap-gene-0.8-mRNA-1">
    <property type="protein sequence ID" value="maker-uti_cns_0046674-snap-gene-0.8-mRNA-1"/>
    <property type="gene ID" value="maker-uti_cns_0046674-snap-gene-0.8"/>
</dbReference>
<keyword evidence="1" id="KW-1185">Reference proteome</keyword>
<dbReference type="WBParaSite" id="maker-uti_cns_0002971-snap-gene-0.3-mRNA-1">
    <property type="protein sequence ID" value="maker-uti_cns_0002971-snap-gene-0.3-mRNA-1"/>
    <property type="gene ID" value="maker-uti_cns_0002971-snap-gene-0.3"/>
</dbReference>
<name>A0A1I8GSY1_9PLAT</name>
<organism evidence="1 2">
    <name type="scientific">Macrostomum lignano</name>
    <dbReference type="NCBI Taxonomy" id="282301"/>
    <lineage>
        <taxon>Eukaryota</taxon>
        <taxon>Metazoa</taxon>
        <taxon>Spiralia</taxon>
        <taxon>Lophotrochozoa</taxon>
        <taxon>Platyhelminthes</taxon>
        <taxon>Rhabditophora</taxon>
        <taxon>Macrostomorpha</taxon>
        <taxon>Macrostomida</taxon>
        <taxon>Macrostomidae</taxon>
        <taxon>Macrostomum</taxon>
    </lineage>
</organism>
<dbReference type="AlphaFoldDB" id="A0A1I8GSY1"/>
<evidence type="ECO:0000313" key="2">
    <source>
        <dbReference type="WBParaSite" id="maker-uti_cns_0002873-snap-gene-0.4-mRNA-1"/>
    </source>
</evidence>
<sequence length="98" mass="11072">VVIVPNGTFPWISQAFGVVKSQKSEFKVRLDRTTRLSKPSLECSKAAPPVTYVLDYWKPAGLPSNVTSSTKQKVTFQTSTQEDCLNEYVLRRFAENCR</sequence>
<dbReference type="WBParaSite" id="maker-uti_cns_0002873-snap-gene-0.4-mRNA-1">
    <property type="protein sequence ID" value="maker-uti_cns_0002873-snap-gene-0.4-mRNA-1"/>
    <property type="gene ID" value="maker-uti_cns_0002873-snap-gene-0.4"/>
</dbReference>
<evidence type="ECO:0000313" key="3">
    <source>
        <dbReference type="WBParaSite" id="maker-uti_cns_0002971-snap-gene-0.3-mRNA-1"/>
    </source>
</evidence>
<proteinExistence type="predicted"/>
<evidence type="ECO:0000313" key="1">
    <source>
        <dbReference type="Proteomes" id="UP000095280"/>
    </source>
</evidence>
<dbReference type="Proteomes" id="UP000095280">
    <property type="component" value="Unplaced"/>
</dbReference>
<protein>
    <submittedName>
        <fullName evidence="2 3">Lipocalin</fullName>
    </submittedName>
</protein>